<feature type="transmembrane region" description="Helical" evidence="1">
    <location>
        <begin position="68"/>
        <end position="86"/>
    </location>
</feature>
<proteinExistence type="predicted"/>
<evidence type="ECO:0000259" key="2">
    <source>
        <dbReference type="Pfam" id="PF24460"/>
    </source>
</evidence>
<keyword evidence="1" id="KW-0812">Transmembrane</keyword>
<feature type="transmembrane region" description="Helical" evidence="1">
    <location>
        <begin position="12"/>
        <end position="28"/>
    </location>
</feature>
<dbReference type="RefSeq" id="WP_008414998.1">
    <property type="nucleotide sequence ID" value="NC_014297.1"/>
</dbReference>
<feature type="transmembrane region" description="Helical" evidence="1">
    <location>
        <begin position="35"/>
        <end position="53"/>
    </location>
</feature>
<reference evidence="3 5" key="1">
    <citation type="journal article" date="2010" name="J. Bacteriol.">
        <title>Complete genome sequence of Halalkalicoccus jeotgali B3(T), an extremely halophilic archaeon.</title>
        <authorList>
            <person name="Roh S.W."/>
            <person name="Nam Y.D."/>
            <person name="Nam S.H."/>
            <person name="Choi S.H."/>
            <person name="Park H.S."/>
            <person name="Bae J.W."/>
        </authorList>
    </citation>
    <scope>NUCLEOTIDE SEQUENCE [LARGE SCALE GENOMIC DNA]</scope>
    <source>
        <strain evidence="3">B3</strain>
        <strain evidence="5">DSM 18796 / CECT 7217 / JCM 14584 / KCTC 4019 / B3</strain>
    </source>
</reference>
<dbReference type="eggNOG" id="arCOG03295">
    <property type="taxonomic scope" value="Archaea"/>
</dbReference>
<dbReference type="InterPro" id="IPR055997">
    <property type="entry name" value="DUF7575"/>
</dbReference>
<gene>
    <name evidence="3" type="ordered locus">HacjB3_06715</name>
    <name evidence="4" type="ORF">C497_05122</name>
</gene>
<organism evidence="3 5">
    <name type="scientific">Halalkalicoccus jeotgali (strain DSM 18796 / CECT 7217 / JCM 14584 / KCTC 4019 / B3)</name>
    <dbReference type="NCBI Taxonomy" id="795797"/>
    <lineage>
        <taxon>Archaea</taxon>
        <taxon>Methanobacteriati</taxon>
        <taxon>Methanobacteriota</taxon>
        <taxon>Stenosarchaea group</taxon>
        <taxon>Halobacteria</taxon>
        <taxon>Halobacteriales</taxon>
        <taxon>Halococcaceae</taxon>
        <taxon>Halalkalicoccus</taxon>
    </lineage>
</organism>
<name>D8JAK8_HALJB</name>
<dbReference type="OrthoDB" id="204947at2157"/>
<keyword evidence="6" id="KW-1185">Reference proteome</keyword>
<keyword evidence="1" id="KW-0472">Membrane</keyword>
<dbReference type="EMBL" id="AOHV01000015">
    <property type="protein sequence ID" value="ELY39312.1"/>
    <property type="molecule type" value="Genomic_DNA"/>
</dbReference>
<evidence type="ECO:0000313" key="3">
    <source>
        <dbReference type="EMBL" id="ADJ14730.1"/>
    </source>
</evidence>
<feature type="domain" description="DUF7575" evidence="2">
    <location>
        <begin position="97"/>
        <end position="123"/>
    </location>
</feature>
<evidence type="ECO:0000313" key="5">
    <source>
        <dbReference type="Proteomes" id="UP000000390"/>
    </source>
</evidence>
<evidence type="ECO:0000313" key="4">
    <source>
        <dbReference type="EMBL" id="ELY39312.1"/>
    </source>
</evidence>
<dbReference type="GeneID" id="9419144"/>
<reference evidence="4 6" key="2">
    <citation type="journal article" date="2014" name="PLoS Genet.">
        <title>Phylogenetically driven sequencing of extremely halophilic archaea reveals strategies for static and dynamic osmo-response.</title>
        <authorList>
            <person name="Becker E.A."/>
            <person name="Seitzer P.M."/>
            <person name="Tritt A."/>
            <person name="Larsen D."/>
            <person name="Krusor M."/>
            <person name="Yao A.I."/>
            <person name="Wu D."/>
            <person name="Madern D."/>
            <person name="Eisen J.A."/>
            <person name="Darling A.E."/>
            <person name="Facciotti M.T."/>
        </authorList>
    </citation>
    <scope>NUCLEOTIDE SEQUENCE [LARGE SCALE GENOMIC DNA]</scope>
    <source>
        <strain evidence="4">B3</strain>
        <strain evidence="6">DSM 18796 / CECT 7217 / JCM 14584 / KCTC 4019 / B3</strain>
    </source>
</reference>
<dbReference type="EMBL" id="CP002062">
    <property type="protein sequence ID" value="ADJ14730.1"/>
    <property type="molecule type" value="Genomic_DNA"/>
</dbReference>
<evidence type="ECO:0000256" key="1">
    <source>
        <dbReference type="SAM" id="Phobius"/>
    </source>
</evidence>
<keyword evidence="1" id="KW-1133">Transmembrane helix</keyword>
<dbReference type="KEGG" id="hje:HacjB3_06715"/>
<evidence type="ECO:0000313" key="6">
    <source>
        <dbReference type="Proteomes" id="UP000011645"/>
    </source>
</evidence>
<sequence>MDGPANRKRPWLAAALAVPVIGFGHIYLRRWKRAFGWLLVVTAVSTLFVPASALESPAALVAAPFREVFPLALAAAASVVDAYLIARRERFAEEIRESRRCPHCARELSAEVGFCEWCGSDLPVTDGHER</sequence>
<dbReference type="STRING" id="795797.HacjB3_06715"/>
<protein>
    <recommendedName>
        <fullName evidence="2">DUF7575 domain-containing protein</fullName>
    </recommendedName>
</protein>
<dbReference type="HOGENOM" id="CLU_143268_0_0_2"/>
<accession>D8JAK8</accession>
<dbReference type="PATRIC" id="fig|795797.18.peg.1341"/>
<dbReference type="Proteomes" id="UP000011645">
    <property type="component" value="Unassembled WGS sequence"/>
</dbReference>
<dbReference type="Proteomes" id="UP000000390">
    <property type="component" value="Chromosome"/>
</dbReference>
<dbReference type="AlphaFoldDB" id="D8JAK8"/>
<dbReference type="Pfam" id="PF24460">
    <property type="entry name" value="DUF7575"/>
    <property type="match status" value="1"/>
</dbReference>